<evidence type="ECO:0000256" key="12">
    <source>
        <dbReference type="ARBA" id="ARBA00023214"/>
    </source>
</evidence>
<organism evidence="19 20">
    <name type="scientific">Pseudolycoriella hygida</name>
    <dbReference type="NCBI Taxonomy" id="35572"/>
    <lineage>
        <taxon>Eukaryota</taxon>
        <taxon>Metazoa</taxon>
        <taxon>Ecdysozoa</taxon>
        <taxon>Arthropoda</taxon>
        <taxon>Hexapoda</taxon>
        <taxon>Insecta</taxon>
        <taxon>Pterygota</taxon>
        <taxon>Neoptera</taxon>
        <taxon>Endopterygota</taxon>
        <taxon>Diptera</taxon>
        <taxon>Nematocera</taxon>
        <taxon>Sciaroidea</taxon>
        <taxon>Sciaridae</taxon>
        <taxon>Pseudolycoriella</taxon>
    </lineage>
</organism>
<evidence type="ECO:0000256" key="4">
    <source>
        <dbReference type="ARBA" id="ARBA00008061"/>
    </source>
</evidence>
<evidence type="ECO:0000259" key="18">
    <source>
        <dbReference type="SMART" id="SM00642"/>
    </source>
</evidence>
<feature type="domain" description="Alpha-amylase C-terminal" evidence="17">
    <location>
        <begin position="409"/>
        <end position="497"/>
    </location>
</feature>
<dbReference type="Proteomes" id="UP001151699">
    <property type="component" value="Chromosome A"/>
</dbReference>
<feature type="domain" description="Glycosyl hydrolase family 13 catalytic" evidence="18">
    <location>
        <begin position="31"/>
        <end position="400"/>
    </location>
</feature>
<comment type="subunit">
    <text evidence="5">Monomer.</text>
</comment>
<comment type="catalytic activity">
    <reaction evidence="1">
        <text>Endohydrolysis of (1-&gt;4)-alpha-D-glucosidic linkages in polysaccharides containing three or more (1-&gt;4)-alpha-linked D-glucose units.</text>
        <dbReference type="EC" id="3.2.1.1"/>
    </reaction>
</comment>
<evidence type="ECO:0000256" key="8">
    <source>
        <dbReference type="ARBA" id="ARBA00022729"/>
    </source>
</evidence>
<dbReference type="SUPFAM" id="SSF51445">
    <property type="entry name" value="(Trans)glycosidases"/>
    <property type="match status" value="4"/>
</dbReference>
<feature type="domain" description="Glycosyl hydrolase family 13 catalytic" evidence="18">
    <location>
        <begin position="1292"/>
        <end position="1513"/>
    </location>
</feature>
<comment type="cofactor">
    <cofactor evidence="2">
        <name>Ca(2+)</name>
        <dbReference type="ChEBI" id="CHEBI:29108"/>
    </cofactor>
</comment>
<dbReference type="Gene3D" id="3.20.20.80">
    <property type="entry name" value="Glycosidases"/>
    <property type="match status" value="4"/>
</dbReference>
<evidence type="ECO:0000256" key="10">
    <source>
        <dbReference type="ARBA" id="ARBA00022837"/>
    </source>
</evidence>
<keyword evidence="14" id="KW-0326">Glycosidase</keyword>
<dbReference type="InterPro" id="IPR006046">
    <property type="entry name" value="Alpha_amylase"/>
</dbReference>
<dbReference type="EMBL" id="WJQU01000001">
    <property type="protein sequence ID" value="KAJ6645991.1"/>
    <property type="molecule type" value="Genomic_DNA"/>
</dbReference>
<evidence type="ECO:0000256" key="6">
    <source>
        <dbReference type="ARBA" id="ARBA00012595"/>
    </source>
</evidence>
<keyword evidence="13" id="KW-0119">Carbohydrate metabolism</keyword>
<feature type="domain" description="Glycosyl hydrolase family 13 catalytic" evidence="18">
    <location>
        <begin position="1037"/>
        <end position="1291"/>
    </location>
</feature>
<dbReference type="GO" id="GO:0004556">
    <property type="term" value="F:alpha-amylase activity"/>
    <property type="evidence" value="ECO:0007669"/>
    <property type="project" value="UniProtKB-EC"/>
</dbReference>
<keyword evidence="9" id="KW-0378">Hydrolase</keyword>
<dbReference type="SMART" id="SM00632">
    <property type="entry name" value="Aamy_C"/>
    <property type="match status" value="2"/>
</dbReference>
<dbReference type="GO" id="GO:0046872">
    <property type="term" value="F:metal ion binding"/>
    <property type="evidence" value="ECO:0007669"/>
    <property type="project" value="UniProtKB-KW"/>
</dbReference>
<evidence type="ECO:0000256" key="2">
    <source>
        <dbReference type="ARBA" id="ARBA00001913"/>
    </source>
</evidence>
<evidence type="ECO:0000256" key="3">
    <source>
        <dbReference type="ARBA" id="ARBA00001923"/>
    </source>
</evidence>
<evidence type="ECO:0000256" key="14">
    <source>
        <dbReference type="ARBA" id="ARBA00023295"/>
    </source>
</evidence>
<feature type="domain" description="Alpha-amylase C-terminal" evidence="17">
    <location>
        <begin position="947"/>
        <end position="1032"/>
    </location>
</feature>
<dbReference type="PANTHER" id="PTHR43447">
    <property type="entry name" value="ALPHA-AMYLASE"/>
    <property type="match status" value="1"/>
</dbReference>
<keyword evidence="12" id="KW-0868">Chloride</keyword>
<reference evidence="19" key="1">
    <citation type="submission" date="2022-07" db="EMBL/GenBank/DDBJ databases">
        <authorList>
            <person name="Trinca V."/>
            <person name="Uliana J.V.C."/>
            <person name="Torres T.T."/>
            <person name="Ward R.J."/>
            <person name="Monesi N."/>
        </authorList>
    </citation>
    <scope>NUCLEOTIDE SEQUENCE</scope>
    <source>
        <strain evidence="19">HSMRA1968</strain>
        <tissue evidence="19">Whole embryos</tissue>
    </source>
</reference>
<name>A0A9Q0NAQ9_9DIPT</name>
<evidence type="ECO:0000313" key="20">
    <source>
        <dbReference type="Proteomes" id="UP001151699"/>
    </source>
</evidence>
<evidence type="ECO:0000256" key="1">
    <source>
        <dbReference type="ARBA" id="ARBA00000548"/>
    </source>
</evidence>
<keyword evidence="11" id="KW-1015">Disulfide bond</keyword>
<gene>
    <name evidence="19" type="primary">Amy-d_1</name>
    <name evidence="19" type="ORF">Bhyg_01200</name>
</gene>
<evidence type="ECO:0000256" key="11">
    <source>
        <dbReference type="ARBA" id="ARBA00023157"/>
    </source>
</evidence>
<evidence type="ECO:0000256" key="7">
    <source>
        <dbReference type="ARBA" id="ARBA00022723"/>
    </source>
</evidence>
<dbReference type="CDD" id="cd11317">
    <property type="entry name" value="AmyAc_bac_euk_AmyA"/>
    <property type="match status" value="2"/>
</dbReference>
<protein>
    <recommendedName>
        <fullName evidence="6">alpha-amylase</fullName>
        <ecNumber evidence="6">3.2.1.1</ecNumber>
    </recommendedName>
</protein>
<evidence type="ECO:0000256" key="16">
    <source>
        <dbReference type="SAM" id="SignalP"/>
    </source>
</evidence>
<dbReference type="InterPro" id="IPR013780">
    <property type="entry name" value="Glyco_hydro_b"/>
</dbReference>
<feature type="chain" id="PRO_5040379626" description="alpha-amylase" evidence="16">
    <location>
        <begin position="17"/>
        <end position="1515"/>
    </location>
</feature>
<keyword evidence="10" id="KW-0106">Calcium</keyword>
<dbReference type="SUPFAM" id="SSF51011">
    <property type="entry name" value="Glycosyl hydrolase domain"/>
    <property type="match status" value="2"/>
</dbReference>
<evidence type="ECO:0000256" key="5">
    <source>
        <dbReference type="ARBA" id="ARBA00011245"/>
    </source>
</evidence>
<dbReference type="InterPro" id="IPR006047">
    <property type="entry name" value="GH13_cat_dom"/>
</dbReference>
<dbReference type="EC" id="3.2.1.1" evidence="6"/>
<dbReference type="PRINTS" id="PR00110">
    <property type="entry name" value="ALPHAAMYLASE"/>
</dbReference>
<keyword evidence="8 16" id="KW-0732">Signal</keyword>
<comment type="similarity">
    <text evidence="4 15">Belongs to the glycosyl hydrolase 13 family.</text>
</comment>
<evidence type="ECO:0000313" key="19">
    <source>
        <dbReference type="EMBL" id="KAJ6645991.1"/>
    </source>
</evidence>
<evidence type="ECO:0000256" key="15">
    <source>
        <dbReference type="RuleBase" id="RU003615"/>
    </source>
</evidence>
<dbReference type="Pfam" id="PF00128">
    <property type="entry name" value="Alpha-amylase"/>
    <property type="match status" value="4"/>
</dbReference>
<dbReference type="Pfam" id="PF02806">
    <property type="entry name" value="Alpha-amylase_C"/>
    <property type="match status" value="2"/>
</dbReference>
<feature type="domain" description="Glycosyl hydrolase family 13 catalytic" evidence="18">
    <location>
        <begin position="570"/>
        <end position="938"/>
    </location>
</feature>
<dbReference type="Gene3D" id="2.60.40.1180">
    <property type="entry name" value="Golgi alpha-mannosidase II"/>
    <property type="match status" value="2"/>
</dbReference>
<dbReference type="OrthoDB" id="550577at2759"/>
<proteinExistence type="inferred from homology"/>
<evidence type="ECO:0000256" key="13">
    <source>
        <dbReference type="ARBA" id="ARBA00023277"/>
    </source>
</evidence>
<evidence type="ECO:0000259" key="17">
    <source>
        <dbReference type="SMART" id="SM00632"/>
    </source>
</evidence>
<keyword evidence="7" id="KW-0479">Metal-binding</keyword>
<evidence type="ECO:0000256" key="9">
    <source>
        <dbReference type="ARBA" id="ARBA00022801"/>
    </source>
</evidence>
<dbReference type="InterPro" id="IPR017853">
    <property type="entry name" value="GH"/>
</dbReference>
<comment type="caution">
    <text evidence="19">The sequence shown here is derived from an EMBL/GenBank/DDBJ whole genome shotgun (WGS) entry which is preliminary data.</text>
</comment>
<dbReference type="GO" id="GO:0005975">
    <property type="term" value="P:carbohydrate metabolic process"/>
    <property type="evidence" value="ECO:0007669"/>
    <property type="project" value="InterPro"/>
</dbReference>
<dbReference type="InterPro" id="IPR006048">
    <property type="entry name" value="A-amylase/branching_C"/>
</dbReference>
<feature type="signal peptide" evidence="16">
    <location>
        <begin position="1"/>
        <end position="16"/>
    </location>
</feature>
<sequence>MIFKLTFFMFVPVAFGFKITQFDLNQVGSRSVIVHLFEWKFLDIALECERFLGPKGFGAVQLSPANEHLVFPGRPWWERYQPISYVIQTRSGNADDFRNMTRRCNDNGVRIYADVVLNHMAGVNPRPVFGTAGSMADPETFTYPGVPFKKRHFHKPCVIEDWSNSTLVRNCEISGLRDLNQTDEYVRGRLVDYMNDLINMGVAGFRIDSAKHMRPTDLKIIFSRLNDLNVDYGFAGNTRPFFYHEMVDTGSDTDSMGRYEYTSLGMITEFIAAGELGRAFRGKFKLKYLKNWGPQWNFLPSKCAIVFLEDHELQRGFGGQDILTNKDGRAYKMAIAYLLAHPYGTPRLISSYKFEHNEAGPPSNTFGEIESPIINYEKGCERRWVCEHRWMSIANMVEFRNEVYGSGFSNWWDNGGKEIAFSRGEKGFIVWNLENDDLIENMQTCLPAGIYCDVITGSKINDRCTGREIEVDDEGVAQVFLSSDDDNGVIALHTAAALGNNCQKPSFKKIIWLYGKSNCFKYSWLHLQHAVHIPDLTRIYYFKMKTWIIFLVAVTGALAQFNPYFQAGRNGIVHLFEWRWDDIAAECERFLAPHGFAGVQVSPVNENIIVPNRPWWERYQPISYVLTTRSGNEAQFRSMVTRCNNVGVRIYVDVILNHMSADSPNPVGTAGNRADPAARSFPAVPYSVTDFNTPCAIVDYSNVYQVRNCELVGLRDLNQAVPWVRDRLVEFLDRLVEIGVAGFRVDAAKHMWPGDLDIIYRRVRNLNTAHHFPANARPFITQEVIDLGGEAISATEYTHMGTVTEFKYSAEIGRVFRGHEQLRWLVNWGTEWGFLPSHHALVFVDNHDNQRGHGGGGANVLTYKQARQYKMATAFKLAHPFGIKRMMSSFAFNDGDQGPPQDAAGNLIPPSINPDNTCGNGWVCEHRWRQIYQMVEFSNVVGTVPLSNWWSNQNNQIAFARSGRGFIAFNNQAETLNANLQTTLPAGRYCDIISGRNNNGVCSGIAIDVAASGTAQINLPITGALAQFNPYFQAGRNGIVHLFEWKWDDIAAECERFLAPHGFAGVQVSPVNENIIVPNRPWWERYQPVSYVLTTRSGNEAQFRSMVTRCNNVGVRIYVDVLLNHMSADSPNPVGTAGNRADPAARSFPAVPYSVTDFNMPPCGIYDYSNIYQVRNCELVGLRDLNQSVPWVRDRLVEFLDRLVEIGVAGFRVDAAKHMWPGDLDIIYRRVRNLNTAHHFPANARPFIVFRGHDQLRWLVNWGTEWGFLPSHLALVTGALAQFNPYFQAGRSGIVHLFEWKWDDIAAECERFLAPHGFAGVQVSPVNENIIVPNRPWWERYQPISYVLTTRSGNEAQFRSMVTRCNDVGVRIYVDVILNHMAAGSANPVGTAGNRADPAARSFPAVPYSLNDFNMPPCLIDDFTNISQVRNCELLGLRDLNQTLPWVRDRLVEFLDRLVEIGVAGFRVDAAKHMWPGDLDFSLTITTINEVMEEAEPIWCYCNPCWTTIENLTEI</sequence>
<accession>A0A9Q0NAQ9</accession>
<dbReference type="SMART" id="SM00642">
    <property type="entry name" value="Aamy"/>
    <property type="match status" value="4"/>
</dbReference>
<dbReference type="InterPro" id="IPR031319">
    <property type="entry name" value="A-amylase_C"/>
</dbReference>
<keyword evidence="20" id="KW-1185">Reference proteome</keyword>
<comment type="cofactor">
    <cofactor evidence="3">
        <name>chloride</name>
        <dbReference type="ChEBI" id="CHEBI:17996"/>
    </cofactor>
</comment>